<evidence type="ECO:0000256" key="6">
    <source>
        <dbReference type="ARBA" id="ARBA00022692"/>
    </source>
</evidence>
<dbReference type="PANTHER" id="PTHR46997">
    <property type="entry name" value="LOW AFFINITY TRYPTOPHAN PERMEASE-RELATED"/>
    <property type="match status" value="1"/>
</dbReference>
<keyword evidence="5 10" id="KW-0997">Cell inner membrane</keyword>
<evidence type="ECO:0000256" key="7">
    <source>
        <dbReference type="ARBA" id="ARBA00022970"/>
    </source>
</evidence>
<dbReference type="NCBIfam" id="TIGR00837">
    <property type="entry name" value="araaP"/>
    <property type="match status" value="1"/>
</dbReference>
<dbReference type="InterPro" id="IPR018227">
    <property type="entry name" value="Amino_acid_transport_2"/>
</dbReference>
<evidence type="ECO:0000256" key="8">
    <source>
        <dbReference type="ARBA" id="ARBA00022989"/>
    </source>
</evidence>
<dbReference type="GO" id="GO:0005886">
    <property type="term" value="C:plasma membrane"/>
    <property type="evidence" value="ECO:0007669"/>
    <property type="project" value="UniProtKB-SubCell"/>
</dbReference>
<feature type="transmembrane region" description="Helical" evidence="10">
    <location>
        <begin position="7"/>
        <end position="27"/>
    </location>
</feature>
<feature type="transmembrane region" description="Helical" evidence="10">
    <location>
        <begin position="177"/>
        <end position="195"/>
    </location>
</feature>
<dbReference type="RefSeq" id="WP_039458221.1">
    <property type="nucleotide sequence ID" value="NZ_JWLZ01000035.1"/>
</dbReference>
<dbReference type="Gene3D" id="1.20.1740.10">
    <property type="entry name" value="Amino acid/polyamine transporter I"/>
    <property type="match status" value="1"/>
</dbReference>
<evidence type="ECO:0000256" key="3">
    <source>
        <dbReference type="ARBA" id="ARBA00022448"/>
    </source>
</evidence>
<evidence type="ECO:0000313" key="11">
    <source>
        <dbReference type="EMBL" id="KHT64929.1"/>
    </source>
</evidence>
<evidence type="ECO:0000256" key="2">
    <source>
        <dbReference type="ARBA" id="ARBA00005452"/>
    </source>
</evidence>
<evidence type="ECO:0000256" key="1">
    <source>
        <dbReference type="ARBA" id="ARBA00004429"/>
    </source>
</evidence>
<dbReference type="AlphaFoldDB" id="A0A0B9G8L7"/>
<reference evidence="11 12" key="1">
    <citation type="submission" date="2014-12" db="EMBL/GenBank/DDBJ databases">
        <title>Genome sequencing of Photobacterium gaetbulicola AD005a.</title>
        <authorList>
            <person name="Adrian T.G.S."/>
            <person name="Chan K.G."/>
        </authorList>
    </citation>
    <scope>NUCLEOTIDE SEQUENCE [LARGE SCALE GENOMIC DNA]</scope>
    <source>
        <strain evidence="11 12">AD005a</strain>
    </source>
</reference>
<proteinExistence type="inferred from homology"/>
<dbReference type="Pfam" id="PF03222">
    <property type="entry name" value="Trp_Tyr_perm"/>
    <property type="match status" value="1"/>
</dbReference>
<feature type="transmembrane region" description="Helical" evidence="10">
    <location>
        <begin position="215"/>
        <end position="237"/>
    </location>
</feature>
<dbReference type="PANTHER" id="PTHR46997:SF1">
    <property type="entry name" value="LOW AFFINITY TRYPTOPHAN PERMEASE-RELATED"/>
    <property type="match status" value="1"/>
</dbReference>
<feature type="transmembrane region" description="Helical" evidence="10">
    <location>
        <begin position="86"/>
        <end position="107"/>
    </location>
</feature>
<feature type="transmembrane region" description="Helical" evidence="10">
    <location>
        <begin position="243"/>
        <end position="260"/>
    </location>
</feature>
<evidence type="ECO:0000256" key="9">
    <source>
        <dbReference type="ARBA" id="ARBA00023136"/>
    </source>
</evidence>
<evidence type="ECO:0000313" key="12">
    <source>
        <dbReference type="Proteomes" id="UP000031278"/>
    </source>
</evidence>
<evidence type="ECO:0000256" key="10">
    <source>
        <dbReference type="RuleBase" id="RU367149"/>
    </source>
</evidence>
<keyword evidence="6 10" id="KW-0812">Transmembrane</keyword>
<protein>
    <recommendedName>
        <fullName evidence="10">Aromatic amino acid permease</fullName>
    </recommendedName>
</protein>
<dbReference type="PRINTS" id="PR00166">
    <property type="entry name" value="AROAAPRMEASE"/>
</dbReference>
<dbReference type="GO" id="GO:0015173">
    <property type="term" value="F:aromatic amino acid transmembrane transporter activity"/>
    <property type="evidence" value="ECO:0007669"/>
    <property type="project" value="UniProtKB-UniRule"/>
</dbReference>
<comment type="function">
    <text evidence="10">Involved in transporting aromatic amino acids across the cytoplasmic membrane.</text>
</comment>
<feature type="transmembrane region" description="Helical" evidence="10">
    <location>
        <begin position="374"/>
        <end position="395"/>
    </location>
</feature>
<sequence>MSKPSTLGGACIIASVCVGAGMLGLPSAGAGAWTLWSVIAISFTMIMMTLSGWLLLEALKHYELKASFNTVAKDVLSEKVNFINNLSLYFVGGILLYAYISSSGMIFSEMLGVTRELASVLFVALCSAFVLHSTRAVDRISMVLILFMIISFVLGVSGLASNISVPVLFAQGEGESAYSAYALALLPVALTSFGYHHSVSTMRDYYQDEHRAKKAILGGTLIALTFYLGWVICIFGNLPRQDFGPVVAAGGGVDALMSALTSAIDSNSIKQALHIFSIAAIVSSFIGVGLGVFDYLADLFGFADDKQGRLKTWGVTFVPPLVFSLVAPFGFVAAIGLAGAAATIWTCIIPATLAKTLRQRAPEQEGFVVPGGNATIYVVMAFGGLTAAFHLLAMANMLPVFRG</sequence>
<keyword evidence="4 10" id="KW-1003">Cell membrane</keyword>
<comment type="caution">
    <text evidence="11">The sequence shown here is derived from an EMBL/GenBank/DDBJ whole genome shotgun (WGS) entry which is preliminary data.</text>
</comment>
<dbReference type="InterPro" id="IPR013059">
    <property type="entry name" value="Trp_tyr_transpt"/>
</dbReference>
<feature type="transmembrane region" description="Helical" evidence="10">
    <location>
        <begin position="143"/>
        <end position="165"/>
    </location>
</feature>
<keyword evidence="3 10" id="KW-0813">Transport</keyword>
<dbReference type="Proteomes" id="UP000031278">
    <property type="component" value="Unassembled WGS sequence"/>
</dbReference>
<dbReference type="GO" id="GO:0003333">
    <property type="term" value="P:amino acid transmembrane transport"/>
    <property type="evidence" value="ECO:0007669"/>
    <property type="project" value="InterPro"/>
</dbReference>
<feature type="transmembrane region" description="Helical" evidence="10">
    <location>
        <begin position="33"/>
        <end position="56"/>
    </location>
</feature>
<feature type="transmembrane region" description="Helical" evidence="10">
    <location>
        <begin position="113"/>
        <end position="131"/>
    </location>
</feature>
<evidence type="ECO:0000256" key="4">
    <source>
        <dbReference type="ARBA" id="ARBA00022475"/>
    </source>
</evidence>
<gene>
    <name evidence="11" type="ORF">RJ45_03720</name>
</gene>
<name>A0A0B9G8L7_9GAMM</name>
<keyword evidence="8 10" id="KW-1133">Transmembrane helix</keyword>
<keyword evidence="9 10" id="KW-0472">Membrane</keyword>
<accession>A0A0B9G8L7</accession>
<feature type="transmembrane region" description="Helical" evidence="10">
    <location>
        <begin position="272"/>
        <end position="293"/>
    </location>
</feature>
<dbReference type="EMBL" id="JWLZ01000035">
    <property type="protein sequence ID" value="KHT64929.1"/>
    <property type="molecule type" value="Genomic_DNA"/>
</dbReference>
<comment type="subcellular location">
    <subcellularLocation>
        <location evidence="1 10">Cell inner membrane</location>
        <topology evidence="1 10">Multi-pass membrane protein</topology>
    </subcellularLocation>
</comment>
<organism evidence="11 12">
    <name type="scientific">Photobacterium gaetbulicola</name>
    <dbReference type="NCBI Taxonomy" id="1295392"/>
    <lineage>
        <taxon>Bacteria</taxon>
        <taxon>Pseudomonadati</taxon>
        <taxon>Pseudomonadota</taxon>
        <taxon>Gammaproteobacteria</taxon>
        <taxon>Vibrionales</taxon>
        <taxon>Vibrionaceae</taxon>
        <taxon>Photobacterium</taxon>
    </lineage>
</organism>
<feature type="transmembrane region" description="Helical" evidence="10">
    <location>
        <begin position="329"/>
        <end position="353"/>
    </location>
</feature>
<comment type="similarity">
    <text evidence="2 10">Belongs to the amino acid/polyamine transporter 2 family. Mtr/TnaB/TyrP permease subfamily.</text>
</comment>
<evidence type="ECO:0000256" key="5">
    <source>
        <dbReference type="ARBA" id="ARBA00022519"/>
    </source>
</evidence>
<keyword evidence="7 10" id="KW-0029">Amino-acid transport</keyword>